<reference evidence="5" key="1">
    <citation type="journal article" date="2014" name="Front. Microbiol.">
        <title>High frequency of phylogenetically diverse reductive dehalogenase-homologous genes in deep subseafloor sedimentary metagenomes.</title>
        <authorList>
            <person name="Kawai M."/>
            <person name="Futagami T."/>
            <person name="Toyoda A."/>
            <person name="Takaki Y."/>
            <person name="Nishi S."/>
            <person name="Hori S."/>
            <person name="Arai W."/>
            <person name="Tsubouchi T."/>
            <person name="Morono Y."/>
            <person name="Uchiyama I."/>
            <person name="Ito T."/>
            <person name="Fujiyama A."/>
            <person name="Inagaki F."/>
            <person name="Takami H."/>
        </authorList>
    </citation>
    <scope>NUCLEOTIDE SEQUENCE</scope>
    <source>
        <strain evidence="5">Expedition CK06-06</strain>
    </source>
</reference>
<comment type="caution">
    <text evidence="5">The sequence shown here is derived from an EMBL/GenBank/DDBJ whole genome shotgun (WGS) entry which is preliminary data.</text>
</comment>
<dbReference type="InterPro" id="IPR015424">
    <property type="entry name" value="PyrdxlP-dep_Trfase"/>
</dbReference>
<dbReference type="PANTHER" id="PTHR48097:SF9">
    <property type="entry name" value="L-THREONINE ALDOLASE"/>
    <property type="match status" value="1"/>
</dbReference>
<comment type="similarity">
    <text evidence="2">Belongs to the threonine aldolase family.</text>
</comment>
<organism evidence="5">
    <name type="scientific">marine sediment metagenome</name>
    <dbReference type="NCBI Taxonomy" id="412755"/>
    <lineage>
        <taxon>unclassified sequences</taxon>
        <taxon>metagenomes</taxon>
        <taxon>ecological metagenomes</taxon>
    </lineage>
</organism>
<protein>
    <recommendedName>
        <fullName evidence="4">Aromatic amino acid beta-eliminating lyase/threonine aldolase domain-containing protein</fullName>
    </recommendedName>
</protein>
<dbReference type="Pfam" id="PF01212">
    <property type="entry name" value="Beta_elim_lyase"/>
    <property type="match status" value="1"/>
</dbReference>
<dbReference type="GO" id="GO:0006567">
    <property type="term" value="P:L-threonine catabolic process"/>
    <property type="evidence" value="ECO:0007669"/>
    <property type="project" value="TreeGrafter"/>
</dbReference>
<evidence type="ECO:0000313" key="5">
    <source>
        <dbReference type="EMBL" id="GAG00435.1"/>
    </source>
</evidence>
<evidence type="ECO:0000259" key="4">
    <source>
        <dbReference type="Pfam" id="PF01212"/>
    </source>
</evidence>
<dbReference type="GO" id="GO:0005829">
    <property type="term" value="C:cytosol"/>
    <property type="evidence" value="ECO:0007669"/>
    <property type="project" value="TreeGrafter"/>
</dbReference>
<dbReference type="SUPFAM" id="SSF53383">
    <property type="entry name" value="PLP-dependent transferases"/>
    <property type="match status" value="1"/>
</dbReference>
<dbReference type="Gene3D" id="3.40.640.10">
    <property type="entry name" value="Type I PLP-dependent aspartate aminotransferase-like (Major domain)"/>
    <property type="match status" value="1"/>
</dbReference>
<feature type="domain" description="Aromatic amino acid beta-eliminating lyase/threonine aldolase" evidence="4">
    <location>
        <begin position="5"/>
        <end position="181"/>
    </location>
</feature>
<comment type="cofactor">
    <cofactor evidence="1">
        <name>pyridoxal 5'-phosphate</name>
        <dbReference type="ChEBI" id="CHEBI:597326"/>
    </cofactor>
</comment>
<evidence type="ECO:0000256" key="2">
    <source>
        <dbReference type="ARBA" id="ARBA00006966"/>
    </source>
</evidence>
<proteinExistence type="inferred from homology"/>
<name>X0U4F2_9ZZZZ</name>
<keyword evidence="3" id="KW-0663">Pyridoxal phosphate</keyword>
<sequence>MKFIDLRSDTVTEPTPLMLKSMIDAEVGDDVYGGDPTVNRLQKVAAKLLGKEDALFVPSGTFGNQLAILTHTSRGDEVMIPEDNHIVLYEVGASQVISAVGLRLLKSDNGKIDLNEIKRKFRSDDIHFPRTGLVCYENAHSNGKVIHVSNMKDVYSFSRNMGIPLHFDGARLFNAAIKLGV</sequence>
<dbReference type="EMBL" id="BARS01025058">
    <property type="protein sequence ID" value="GAG00435.1"/>
    <property type="molecule type" value="Genomic_DNA"/>
</dbReference>
<evidence type="ECO:0000256" key="1">
    <source>
        <dbReference type="ARBA" id="ARBA00001933"/>
    </source>
</evidence>
<dbReference type="AlphaFoldDB" id="X0U4F2"/>
<feature type="non-terminal residue" evidence="5">
    <location>
        <position position="181"/>
    </location>
</feature>
<dbReference type="GO" id="GO:0006545">
    <property type="term" value="P:glycine biosynthetic process"/>
    <property type="evidence" value="ECO:0007669"/>
    <property type="project" value="TreeGrafter"/>
</dbReference>
<evidence type="ECO:0000256" key="3">
    <source>
        <dbReference type="ARBA" id="ARBA00022898"/>
    </source>
</evidence>
<dbReference type="InterPro" id="IPR001597">
    <property type="entry name" value="ArAA_b-elim_lyase/Thr_aldolase"/>
</dbReference>
<accession>X0U4F2</accession>
<dbReference type="PANTHER" id="PTHR48097">
    <property type="entry name" value="L-THREONINE ALDOLASE-RELATED"/>
    <property type="match status" value="1"/>
</dbReference>
<dbReference type="GO" id="GO:0008732">
    <property type="term" value="F:L-allo-threonine aldolase activity"/>
    <property type="evidence" value="ECO:0007669"/>
    <property type="project" value="TreeGrafter"/>
</dbReference>
<dbReference type="InterPro" id="IPR015421">
    <property type="entry name" value="PyrdxlP-dep_Trfase_major"/>
</dbReference>
<gene>
    <name evidence="5" type="ORF">S01H1_39663</name>
</gene>